<dbReference type="GO" id="GO:0005524">
    <property type="term" value="F:ATP binding"/>
    <property type="evidence" value="ECO:0007669"/>
    <property type="project" value="UniProtKB-KW"/>
</dbReference>
<dbReference type="EC" id="2.1.1.72" evidence="1"/>
<organism evidence="7 8">
    <name type="scientific">Treponema vincentii F0403</name>
    <dbReference type="NCBI Taxonomy" id="1125702"/>
    <lineage>
        <taxon>Bacteria</taxon>
        <taxon>Pseudomonadati</taxon>
        <taxon>Spirochaetota</taxon>
        <taxon>Spirochaetia</taxon>
        <taxon>Spirochaetales</taxon>
        <taxon>Treponemataceae</taxon>
        <taxon>Treponema</taxon>
    </lineage>
</organism>
<keyword evidence="3" id="KW-0808">Transferase</keyword>
<dbReference type="RefSeq" id="WP_016518896.1">
    <property type="nucleotide sequence ID" value="NZ_KE332512.1"/>
</dbReference>
<evidence type="ECO:0000313" key="8">
    <source>
        <dbReference type="Proteomes" id="UP000014605"/>
    </source>
</evidence>
<evidence type="ECO:0000256" key="2">
    <source>
        <dbReference type="ARBA" id="ARBA00022603"/>
    </source>
</evidence>
<dbReference type="EMBL" id="ATFC01000008">
    <property type="protein sequence ID" value="EPF46929.1"/>
    <property type="molecule type" value="Genomic_DNA"/>
</dbReference>
<dbReference type="GO" id="GO:0003677">
    <property type="term" value="F:DNA binding"/>
    <property type="evidence" value="ECO:0007669"/>
    <property type="project" value="UniProtKB-KW"/>
</dbReference>
<dbReference type="PRINTS" id="PR00507">
    <property type="entry name" value="N12N6MTFRASE"/>
</dbReference>
<evidence type="ECO:0000256" key="4">
    <source>
        <dbReference type="ARBA" id="ARBA00022691"/>
    </source>
</evidence>
<dbReference type="Gene3D" id="3.90.1570.30">
    <property type="match status" value="1"/>
</dbReference>
<dbReference type="SUPFAM" id="SSF53335">
    <property type="entry name" value="S-adenosyl-L-methionine-dependent methyltransferases"/>
    <property type="match status" value="1"/>
</dbReference>
<evidence type="ECO:0000256" key="5">
    <source>
        <dbReference type="ARBA" id="ARBA00047942"/>
    </source>
</evidence>
<comment type="caution">
    <text evidence="7">The sequence shown here is derived from an EMBL/GenBank/DDBJ whole genome shotgun (WGS) entry which is preliminary data.</text>
</comment>
<sequence length="1004" mass="117157">MSKIAELEKLVKTFSDNFSYYKQPKNNYNEQTTRDDFITPFLCILGWDVSNSQGLPPQYKEVIPEKYSTKKDRPDYSLTLKGVAKLFVEVKKPAIEIQLLKEPAFQARRYGWNADHKIVILTNFEFLLIYDATIIPSDTDNVNTALYKKYNFKEYVEKFDEIRNLISKETVYSGKFDEIFSDEVFSENHHTQKVDVHFLSQINNWRLKISNYLYPSLPNNNDEDFIAVLNDKVQSFINQIIFLRICEDRNLPLYHKLLETTNDKNALIKLLKESDKRYNSGLFEDCSIYYDLDENLINEIIEELYYPKTPYLFNIIEPNLLGKIYEQFLTKKLVVESGKIILTTKKDYADRSIVSTPIEIVKYIVEKTIKPLCENRQPEEILNLKIADIACGSGIFLEEAFDYLVKYCESWYEKNDTSYLIELSSNYRQLPLEDKKNILLSCIYGIDLDVHAVEVAKFSLLIKLIENETAPSVVNISPILPNLDKNIKFGNSLVEPEKLDKNQLSDFEYLLISPFSWEKINNGNKFSAIIGNPPYVKTEDMHKLLSPKEFKYYLKNYSLPDKQFDKYFIFIEQAINKTDKNGRIGMIVPNKFLKVKSGRKLQEVLAKHKYVELIDDFGASQLFQQQSIYSCIICLNKQANESFIYSSRTSLSDLWGGQYNKFIKFSESHLNKIPWRLSPDIDFINYLCKFEKLSKPLSDYAKIFNGIQTSAESLIPVYWFSKDEIQSEDSQFYTIKKENHIYKVEKDITLPYFKPTENDEKGLDSYSVLTTDKKIIFPYDKNGKLYSLDVLRNRFPNTLNYLQAYYTRLEPKQVNSDAKRDVPDSTKDTWYQYGRNQGLTSFIDTPKLIVGVLRKLNQAMYAYDNNNMLIASGGTAGYCAIAEKEGSPYKLSYIQAWLANPHTEKYVRLVGSIFEGDYYARGTALLKTIPFIPLDLNNKDQKKIYNSVIEKTKRIFEINNLLNSKKDKKSVELFTREKQDLIVEIQHETDKVWNLEFLCDRENI</sequence>
<evidence type="ECO:0000313" key="7">
    <source>
        <dbReference type="EMBL" id="EPF46929.1"/>
    </source>
</evidence>
<evidence type="ECO:0000256" key="1">
    <source>
        <dbReference type="ARBA" id="ARBA00011900"/>
    </source>
</evidence>
<keyword evidence="8" id="KW-1185">Reference proteome</keyword>
<protein>
    <recommendedName>
        <fullName evidence="1">site-specific DNA-methyltransferase (adenine-specific)</fullName>
        <ecNumber evidence="1">2.1.1.72</ecNumber>
    </recommendedName>
</protein>
<dbReference type="PATRIC" id="fig|1125702.3.peg.1560"/>
<dbReference type="HOGENOM" id="CLU_002539_2_1_12"/>
<dbReference type="InterPro" id="IPR050953">
    <property type="entry name" value="N4_N6_ade-DNA_methylase"/>
</dbReference>
<evidence type="ECO:0000259" key="6">
    <source>
        <dbReference type="Pfam" id="PF07669"/>
    </source>
</evidence>
<accession>S3MCY9</accession>
<dbReference type="InterPro" id="IPR029063">
    <property type="entry name" value="SAM-dependent_MTases_sf"/>
</dbReference>
<proteinExistence type="predicted"/>
<dbReference type="Proteomes" id="UP000014605">
    <property type="component" value="Unassembled WGS sequence"/>
</dbReference>
<keyword evidence="2" id="KW-0489">Methyltransferase</keyword>
<dbReference type="GeneID" id="301461663"/>
<reference evidence="7 8" key="1">
    <citation type="submission" date="2013-04" db="EMBL/GenBank/DDBJ databases">
        <title>The Genome Sequence of Treponema vincentii F0403.</title>
        <authorList>
            <consortium name="The Broad Institute Genomics Platform"/>
            <person name="Earl A."/>
            <person name="Ward D."/>
            <person name="Feldgarden M."/>
            <person name="Gevers D."/>
            <person name="Leonetti C."/>
            <person name="Izard J."/>
            <person name="Walker B."/>
            <person name="Young S."/>
            <person name="Zeng Q."/>
            <person name="Gargeya S."/>
            <person name="Fitzgerald M."/>
            <person name="Haas B."/>
            <person name="Abouelleil A."/>
            <person name="Allen A.W."/>
            <person name="Alvarado L."/>
            <person name="Arachchi H.M."/>
            <person name="Berlin A.M."/>
            <person name="Chapman S.B."/>
            <person name="Gainer-Dewar J."/>
            <person name="Goldberg J."/>
            <person name="Griggs A."/>
            <person name="Gujja S."/>
            <person name="Hansen M."/>
            <person name="Howarth C."/>
            <person name="Imamovic A."/>
            <person name="Ireland A."/>
            <person name="Larimer J."/>
            <person name="McCowan C."/>
            <person name="Murphy C."/>
            <person name="Pearson M."/>
            <person name="Poon T.W."/>
            <person name="Priest M."/>
            <person name="Roberts A."/>
            <person name="Saif S."/>
            <person name="Shea T."/>
            <person name="Sisk P."/>
            <person name="Sykes S."/>
            <person name="Wortman J."/>
            <person name="Nusbaum C."/>
            <person name="Birren B."/>
        </authorList>
    </citation>
    <scope>NUCLEOTIDE SEQUENCE [LARGE SCALE GENOMIC DNA]</scope>
    <source>
        <strain evidence="7 8">F0403</strain>
    </source>
</reference>
<feature type="domain" description="Type II methyltransferase M.TaqI-like" evidence="6">
    <location>
        <begin position="442"/>
        <end position="623"/>
    </location>
</feature>
<dbReference type="GO" id="GO:0009007">
    <property type="term" value="F:site-specific DNA-methyltransferase (adenine-specific) activity"/>
    <property type="evidence" value="ECO:0007669"/>
    <property type="project" value="UniProtKB-EC"/>
</dbReference>
<dbReference type="InterPro" id="IPR002052">
    <property type="entry name" value="DNA_methylase_N6_adenine_CS"/>
</dbReference>
<comment type="catalytic activity">
    <reaction evidence="5">
        <text>a 2'-deoxyadenosine in DNA + S-adenosyl-L-methionine = an N(6)-methyl-2'-deoxyadenosine in DNA + S-adenosyl-L-homocysteine + H(+)</text>
        <dbReference type="Rhea" id="RHEA:15197"/>
        <dbReference type="Rhea" id="RHEA-COMP:12418"/>
        <dbReference type="Rhea" id="RHEA-COMP:12419"/>
        <dbReference type="ChEBI" id="CHEBI:15378"/>
        <dbReference type="ChEBI" id="CHEBI:57856"/>
        <dbReference type="ChEBI" id="CHEBI:59789"/>
        <dbReference type="ChEBI" id="CHEBI:90615"/>
        <dbReference type="ChEBI" id="CHEBI:90616"/>
        <dbReference type="EC" id="2.1.1.72"/>
    </reaction>
</comment>
<dbReference type="GO" id="GO:0009035">
    <property type="term" value="F:type I site-specific deoxyribonuclease activity"/>
    <property type="evidence" value="ECO:0007669"/>
    <property type="project" value="UniProtKB-EC"/>
</dbReference>
<evidence type="ECO:0000256" key="3">
    <source>
        <dbReference type="ARBA" id="ARBA00022679"/>
    </source>
</evidence>
<gene>
    <name evidence="7" type="ORF">HMPREF1222_01510</name>
</gene>
<dbReference type="Gene3D" id="3.40.50.150">
    <property type="entry name" value="Vaccinia Virus protein VP39"/>
    <property type="match status" value="1"/>
</dbReference>
<dbReference type="GO" id="GO:0009307">
    <property type="term" value="P:DNA restriction-modification system"/>
    <property type="evidence" value="ECO:0007669"/>
    <property type="project" value="UniProtKB-KW"/>
</dbReference>
<dbReference type="PANTHER" id="PTHR33841">
    <property type="entry name" value="DNA METHYLTRANSFERASE YEEA-RELATED"/>
    <property type="match status" value="1"/>
</dbReference>
<dbReference type="PANTHER" id="PTHR33841:SF1">
    <property type="entry name" value="DNA METHYLTRANSFERASE A"/>
    <property type="match status" value="1"/>
</dbReference>
<dbReference type="GO" id="GO:0032259">
    <property type="term" value="P:methylation"/>
    <property type="evidence" value="ECO:0007669"/>
    <property type="project" value="UniProtKB-KW"/>
</dbReference>
<dbReference type="InterPro" id="IPR011639">
    <property type="entry name" value="MethylTrfase_TaqI-like_dom"/>
</dbReference>
<dbReference type="PROSITE" id="PS00092">
    <property type="entry name" value="N6_MTASE"/>
    <property type="match status" value="1"/>
</dbReference>
<keyword evidence="4" id="KW-0949">S-adenosyl-L-methionine</keyword>
<dbReference type="AlphaFoldDB" id="S3MCY9"/>
<dbReference type="Pfam" id="PF07669">
    <property type="entry name" value="Eco57I"/>
    <property type="match status" value="1"/>
</dbReference>
<name>S3MCY9_9SPIR</name>